<dbReference type="Gene3D" id="2.160.20.120">
    <property type="match status" value="1"/>
</dbReference>
<dbReference type="EMBL" id="JAHYXK010000002">
    <property type="protein sequence ID" value="MBW7466272.1"/>
    <property type="molecule type" value="Genomic_DNA"/>
</dbReference>
<feature type="chain" id="PRO_5045210895" evidence="1">
    <location>
        <begin position="25"/>
        <end position="237"/>
    </location>
</feature>
<sequence length="237" mass="25061">MNILKFYATSLTLMLMLVSQPLLAQQLRGNGNMQTQDRKAAGFTGIDVSGGFSVEITQGSNEGVRLEAEENLLDNIKTEVRNGVLRIYNDKSLSTSKGMKAYITVKELNKIDISGGVKVVGKSTFKTNAMTLDMSGGSKVMLAVEAKQIKADMSGASKVELKGKTDNLTMEMSGASQVDASELAANDVKIGASGASKVKVHADKTLHIDASGASAVYYKGTPSITSETSAAARISRL</sequence>
<gene>
    <name evidence="3" type="ORF">K0O23_04270</name>
</gene>
<keyword evidence="1" id="KW-0732">Signal</keyword>
<name>A0ABS7CRX5_9BACT</name>
<protein>
    <submittedName>
        <fullName evidence="3">DUF2807 domain-containing protein</fullName>
    </submittedName>
</protein>
<comment type="caution">
    <text evidence="3">The sequence shown here is derived from an EMBL/GenBank/DDBJ whole genome shotgun (WGS) entry which is preliminary data.</text>
</comment>
<evidence type="ECO:0000256" key="1">
    <source>
        <dbReference type="SAM" id="SignalP"/>
    </source>
</evidence>
<feature type="signal peptide" evidence="1">
    <location>
        <begin position="1"/>
        <end position="24"/>
    </location>
</feature>
<dbReference type="RefSeq" id="WP_219876149.1">
    <property type="nucleotide sequence ID" value="NZ_JAHYXK010000002.1"/>
</dbReference>
<accession>A0ABS7CRX5</accession>
<dbReference type="Pfam" id="PF10988">
    <property type="entry name" value="DUF2807"/>
    <property type="match status" value="1"/>
</dbReference>
<dbReference type="PANTHER" id="PTHR39200:SF1">
    <property type="entry name" value="AUTO-TRANSPORTER ADHESIN HEAD GIN DOMAIN-CONTAINING PROTEIN-RELATED"/>
    <property type="match status" value="1"/>
</dbReference>
<dbReference type="Proteomes" id="UP000813018">
    <property type="component" value="Unassembled WGS sequence"/>
</dbReference>
<proteinExistence type="predicted"/>
<dbReference type="InterPro" id="IPR021255">
    <property type="entry name" value="DUF2807"/>
</dbReference>
<feature type="domain" description="Putative auto-transporter adhesin head GIN" evidence="2">
    <location>
        <begin position="43"/>
        <end position="222"/>
    </location>
</feature>
<evidence type="ECO:0000313" key="3">
    <source>
        <dbReference type="EMBL" id="MBW7466272.1"/>
    </source>
</evidence>
<keyword evidence="4" id="KW-1185">Reference proteome</keyword>
<reference evidence="3 4" key="1">
    <citation type="journal article" date="2016" name="Int. J. Syst. Evol. Microbiol.">
        <title>Pontibacter aydingkolensis sp. nov., isolated from soil of a salt lake.</title>
        <authorList>
            <person name="Osman G."/>
            <person name="Zhang T."/>
            <person name="Lou K."/>
            <person name="Gao Y."/>
            <person name="Chang W."/>
            <person name="Lin Q."/>
            <person name="Yang H.M."/>
            <person name="Huo X.D."/>
            <person name="Wang N."/>
        </authorList>
    </citation>
    <scope>NUCLEOTIDE SEQUENCE [LARGE SCALE GENOMIC DNA]</scope>
    <source>
        <strain evidence="3 4">KACC 19255</strain>
    </source>
</reference>
<dbReference type="PANTHER" id="PTHR39200">
    <property type="entry name" value="HYPOTHETICAL EXPORTED PROTEIN"/>
    <property type="match status" value="1"/>
</dbReference>
<evidence type="ECO:0000313" key="4">
    <source>
        <dbReference type="Proteomes" id="UP000813018"/>
    </source>
</evidence>
<evidence type="ECO:0000259" key="2">
    <source>
        <dbReference type="Pfam" id="PF10988"/>
    </source>
</evidence>
<organism evidence="3 4">
    <name type="scientific">Pontibacter aydingkolensis</name>
    <dbReference type="NCBI Taxonomy" id="1911536"/>
    <lineage>
        <taxon>Bacteria</taxon>
        <taxon>Pseudomonadati</taxon>
        <taxon>Bacteroidota</taxon>
        <taxon>Cytophagia</taxon>
        <taxon>Cytophagales</taxon>
        <taxon>Hymenobacteraceae</taxon>
        <taxon>Pontibacter</taxon>
    </lineage>
</organism>